<gene>
    <name evidence="1" type="ORF">FSB_LOCUS50129</name>
</gene>
<name>A0A2N9I8E5_FAGSY</name>
<protein>
    <submittedName>
        <fullName evidence="1">Uncharacterized protein</fullName>
    </submittedName>
</protein>
<proteinExistence type="predicted"/>
<sequence length="172" mass="19102">MEASLSLAIEKSSGYVNLKGSSPHHRSCQKRILTPYKQDSIIDEPLKEAFPGLYRLACVKDATVVDSILFRGEDVHWEPSQTKGFQVKSYYKVISSPGMGLFPWKSIWKVKVPPRVAFFSRTAALGKISTANICVAVASSWEYGAPTESCDLEGHPSLLNVVFMEAAQREDF</sequence>
<reference evidence="1" key="1">
    <citation type="submission" date="2018-02" db="EMBL/GenBank/DDBJ databases">
        <authorList>
            <person name="Cohen D.B."/>
            <person name="Kent A.D."/>
        </authorList>
    </citation>
    <scope>NUCLEOTIDE SEQUENCE</scope>
</reference>
<dbReference type="EMBL" id="OIVN01005391">
    <property type="protein sequence ID" value="SPD22247.1"/>
    <property type="molecule type" value="Genomic_DNA"/>
</dbReference>
<evidence type="ECO:0000313" key="1">
    <source>
        <dbReference type="EMBL" id="SPD22247.1"/>
    </source>
</evidence>
<dbReference type="AlphaFoldDB" id="A0A2N9I8E5"/>
<accession>A0A2N9I8E5</accession>
<organism evidence="1">
    <name type="scientific">Fagus sylvatica</name>
    <name type="common">Beechnut</name>
    <dbReference type="NCBI Taxonomy" id="28930"/>
    <lineage>
        <taxon>Eukaryota</taxon>
        <taxon>Viridiplantae</taxon>
        <taxon>Streptophyta</taxon>
        <taxon>Embryophyta</taxon>
        <taxon>Tracheophyta</taxon>
        <taxon>Spermatophyta</taxon>
        <taxon>Magnoliopsida</taxon>
        <taxon>eudicotyledons</taxon>
        <taxon>Gunneridae</taxon>
        <taxon>Pentapetalae</taxon>
        <taxon>rosids</taxon>
        <taxon>fabids</taxon>
        <taxon>Fagales</taxon>
        <taxon>Fagaceae</taxon>
        <taxon>Fagus</taxon>
    </lineage>
</organism>